<organism evidence="3 4">
    <name type="scientific">Saccharomonospora piscinae</name>
    <dbReference type="NCBI Taxonomy" id="687388"/>
    <lineage>
        <taxon>Bacteria</taxon>
        <taxon>Bacillati</taxon>
        <taxon>Actinomycetota</taxon>
        <taxon>Actinomycetes</taxon>
        <taxon>Pseudonocardiales</taxon>
        <taxon>Pseudonocardiaceae</taxon>
        <taxon>Saccharomonospora</taxon>
    </lineage>
</organism>
<sequence>MRIGEVSARTGLSLRTIRYYEEVGLVAPSARSQGGFRLYTEPDLARLALVRRMKPLGFQLDEMRELLELLSPPSSPGAESSVLDESRLRRLREFTERAERRCAALRATVGTAEDFAALLRESLAHHTERARQTDP</sequence>
<keyword evidence="1" id="KW-0238">DNA-binding</keyword>
<reference evidence="3 4" key="1">
    <citation type="submission" date="2017-02" db="EMBL/GenBank/DDBJ databases">
        <title>Draft genome of Saccharomonospora sp. 154.</title>
        <authorList>
            <person name="Alonso-Carmona G.S."/>
            <person name="De La Haba R."/>
            <person name="Vera-Gargallo B."/>
            <person name="Sandoval-Trujillo A.H."/>
            <person name="Ramirez-Duran N."/>
            <person name="Ventosa A."/>
        </authorList>
    </citation>
    <scope>NUCLEOTIDE SEQUENCE [LARGE SCALE GENOMIC DNA]</scope>
    <source>
        <strain evidence="3 4">LRS4.154</strain>
    </source>
</reference>
<dbReference type="PRINTS" id="PR00040">
    <property type="entry name" value="HTHMERR"/>
</dbReference>
<dbReference type="Proteomes" id="UP000192591">
    <property type="component" value="Unassembled WGS sequence"/>
</dbReference>
<proteinExistence type="predicted"/>
<dbReference type="PROSITE" id="PS00552">
    <property type="entry name" value="HTH_MERR_1"/>
    <property type="match status" value="1"/>
</dbReference>
<protein>
    <submittedName>
        <fullName evidence="3">MerR family transcriptional regulator</fullName>
    </submittedName>
</protein>
<dbReference type="GO" id="GO:0003700">
    <property type="term" value="F:DNA-binding transcription factor activity"/>
    <property type="evidence" value="ECO:0007669"/>
    <property type="project" value="InterPro"/>
</dbReference>
<dbReference type="OrthoDB" id="9809391at2"/>
<dbReference type="AlphaFoldDB" id="A0A1V9A2D0"/>
<dbReference type="SUPFAM" id="SSF46955">
    <property type="entry name" value="Putative DNA-binding domain"/>
    <property type="match status" value="1"/>
</dbReference>
<dbReference type="Gene3D" id="1.10.1660.10">
    <property type="match status" value="1"/>
</dbReference>
<dbReference type="PANTHER" id="PTHR30204">
    <property type="entry name" value="REDOX-CYCLING DRUG-SENSING TRANSCRIPTIONAL ACTIVATOR SOXR"/>
    <property type="match status" value="1"/>
</dbReference>
<feature type="domain" description="HTH merR-type" evidence="2">
    <location>
        <begin position="1"/>
        <end position="69"/>
    </location>
</feature>
<dbReference type="Pfam" id="PF13411">
    <property type="entry name" value="MerR_1"/>
    <property type="match status" value="1"/>
</dbReference>
<evidence type="ECO:0000259" key="2">
    <source>
        <dbReference type="PROSITE" id="PS50937"/>
    </source>
</evidence>
<evidence type="ECO:0000256" key="1">
    <source>
        <dbReference type="ARBA" id="ARBA00023125"/>
    </source>
</evidence>
<dbReference type="PANTHER" id="PTHR30204:SF93">
    <property type="entry name" value="HTH MERR-TYPE DOMAIN-CONTAINING PROTEIN"/>
    <property type="match status" value="1"/>
</dbReference>
<keyword evidence="4" id="KW-1185">Reference proteome</keyword>
<name>A0A1V9A2D0_SACPI</name>
<dbReference type="SMART" id="SM00422">
    <property type="entry name" value="HTH_MERR"/>
    <property type="match status" value="1"/>
</dbReference>
<dbReference type="InterPro" id="IPR009061">
    <property type="entry name" value="DNA-bd_dom_put_sf"/>
</dbReference>
<dbReference type="EMBL" id="MWIH01000006">
    <property type="protein sequence ID" value="OQO91241.1"/>
    <property type="molecule type" value="Genomic_DNA"/>
</dbReference>
<accession>A0A1V9A2D0</accession>
<dbReference type="GO" id="GO:0003677">
    <property type="term" value="F:DNA binding"/>
    <property type="evidence" value="ECO:0007669"/>
    <property type="project" value="UniProtKB-KW"/>
</dbReference>
<dbReference type="InterPro" id="IPR000551">
    <property type="entry name" value="MerR-type_HTH_dom"/>
</dbReference>
<dbReference type="PROSITE" id="PS50937">
    <property type="entry name" value="HTH_MERR_2"/>
    <property type="match status" value="1"/>
</dbReference>
<dbReference type="STRING" id="1962155.B1813_15375"/>
<dbReference type="InterPro" id="IPR047057">
    <property type="entry name" value="MerR_fam"/>
</dbReference>
<evidence type="ECO:0000313" key="3">
    <source>
        <dbReference type="EMBL" id="OQO91241.1"/>
    </source>
</evidence>
<evidence type="ECO:0000313" key="4">
    <source>
        <dbReference type="Proteomes" id="UP000192591"/>
    </source>
</evidence>
<comment type="caution">
    <text evidence="3">The sequence shown here is derived from an EMBL/GenBank/DDBJ whole genome shotgun (WGS) entry which is preliminary data.</text>
</comment>
<gene>
    <name evidence="3" type="ORF">B1813_15375</name>
</gene>